<dbReference type="EMBL" id="JACNJD010000030">
    <property type="protein sequence ID" value="MBC8175844.1"/>
    <property type="molecule type" value="Genomic_DNA"/>
</dbReference>
<evidence type="ECO:0000256" key="3">
    <source>
        <dbReference type="ARBA" id="ARBA00022598"/>
    </source>
</evidence>
<evidence type="ECO:0000256" key="5">
    <source>
        <dbReference type="ARBA" id="ARBA00022741"/>
    </source>
</evidence>
<keyword evidence="2" id="KW-0963">Cytoplasm</keyword>
<accession>A0A8J6MYZ9</accession>
<evidence type="ECO:0000259" key="9">
    <source>
        <dbReference type="Pfam" id="PF09179"/>
    </source>
</evidence>
<dbReference type="PANTHER" id="PTHR43033">
    <property type="entry name" value="TRNA(ILE)-LYSIDINE SYNTHASE-RELATED"/>
    <property type="match status" value="1"/>
</dbReference>
<protein>
    <recommendedName>
        <fullName evidence="1">tRNA(Ile)-lysidine synthetase</fullName>
        <ecNumber evidence="1">6.3.4.19</ecNumber>
    </recommendedName>
</protein>
<dbReference type="InterPro" id="IPR014729">
    <property type="entry name" value="Rossmann-like_a/b/a_fold"/>
</dbReference>
<dbReference type="EC" id="6.3.4.19" evidence="1"/>
<evidence type="ECO:0000256" key="2">
    <source>
        <dbReference type="ARBA" id="ARBA00022490"/>
    </source>
</evidence>
<evidence type="ECO:0000259" key="8">
    <source>
        <dbReference type="Pfam" id="PF01171"/>
    </source>
</evidence>
<sequence>MAFAFCTQMAPDPSEHWVKRKKRLEAACTVPGSYMDPVKKIVKKVENTITGYRMLERGDRVIVAVSGGADSVCLLDILFTLKEILGLTLMVAHFDHGLRPDEDEYETDFVKSLAASFDCNFTTKKAARSLKPGNASLEEKARDVRYRFLNEIKERLSAQKIATGHNLNDQAETVLMRLLRGSGPSGLSGIPPVRDTHIIRPLIEVTRNEIESYLSSKGLSHITDSSNSETRHLRNKIRLNLLPQLEKYQPKIVEILGWTAGIMRKENTWLEAKATRWVKKWAEKGLNDEIVLPLSRFKGLPEPLKNHVLRQALKTTAGSLRRISLRNIDAIKRVAEGSKPQAEVTLPNILAVKREYD</sequence>
<reference evidence="10 11" key="1">
    <citation type="submission" date="2020-08" db="EMBL/GenBank/DDBJ databases">
        <title>Bridging the membrane lipid divide: bacteria of the FCB group superphylum have the potential to synthesize archaeal ether lipids.</title>
        <authorList>
            <person name="Villanueva L."/>
            <person name="Von Meijenfeldt F.A.B."/>
            <person name="Westbye A.B."/>
            <person name="Yadav S."/>
            <person name="Hopmans E.C."/>
            <person name="Dutilh B.E."/>
            <person name="Sinninghe Damste J.S."/>
        </authorList>
    </citation>
    <scope>NUCLEOTIDE SEQUENCE [LARGE SCALE GENOMIC DNA]</scope>
    <source>
        <strain evidence="10">NIOZ-UU27</strain>
    </source>
</reference>
<name>A0A8J6MYZ9_9DELT</name>
<organism evidence="10 11">
    <name type="scientific">Candidatus Desulfacyla euxinica</name>
    <dbReference type="NCBI Taxonomy" id="2841693"/>
    <lineage>
        <taxon>Bacteria</taxon>
        <taxon>Deltaproteobacteria</taxon>
        <taxon>Candidatus Desulfacyla</taxon>
    </lineage>
</organism>
<gene>
    <name evidence="10" type="primary">tilS</name>
    <name evidence="10" type="ORF">H8E19_00455</name>
</gene>
<dbReference type="SUPFAM" id="SSF82829">
    <property type="entry name" value="MesJ substrate recognition domain-like"/>
    <property type="match status" value="1"/>
</dbReference>
<comment type="catalytic activity">
    <reaction evidence="7">
        <text>cytidine(34) in tRNA(Ile2) + L-lysine + ATP = lysidine(34) in tRNA(Ile2) + AMP + diphosphate + H(+)</text>
        <dbReference type="Rhea" id="RHEA:43744"/>
        <dbReference type="Rhea" id="RHEA-COMP:10625"/>
        <dbReference type="Rhea" id="RHEA-COMP:10670"/>
        <dbReference type="ChEBI" id="CHEBI:15378"/>
        <dbReference type="ChEBI" id="CHEBI:30616"/>
        <dbReference type="ChEBI" id="CHEBI:32551"/>
        <dbReference type="ChEBI" id="CHEBI:33019"/>
        <dbReference type="ChEBI" id="CHEBI:82748"/>
        <dbReference type="ChEBI" id="CHEBI:83665"/>
        <dbReference type="ChEBI" id="CHEBI:456215"/>
        <dbReference type="EC" id="6.3.4.19"/>
    </reaction>
</comment>
<evidence type="ECO:0000313" key="10">
    <source>
        <dbReference type="EMBL" id="MBC8175844.1"/>
    </source>
</evidence>
<dbReference type="GO" id="GO:0005737">
    <property type="term" value="C:cytoplasm"/>
    <property type="evidence" value="ECO:0007669"/>
    <property type="project" value="InterPro"/>
</dbReference>
<evidence type="ECO:0000256" key="7">
    <source>
        <dbReference type="ARBA" id="ARBA00048539"/>
    </source>
</evidence>
<evidence type="ECO:0000256" key="1">
    <source>
        <dbReference type="ARBA" id="ARBA00013267"/>
    </source>
</evidence>
<dbReference type="GO" id="GO:0005524">
    <property type="term" value="F:ATP binding"/>
    <property type="evidence" value="ECO:0007669"/>
    <property type="project" value="UniProtKB-KW"/>
</dbReference>
<dbReference type="GO" id="GO:0008033">
    <property type="term" value="P:tRNA processing"/>
    <property type="evidence" value="ECO:0007669"/>
    <property type="project" value="UniProtKB-KW"/>
</dbReference>
<evidence type="ECO:0000256" key="4">
    <source>
        <dbReference type="ARBA" id="ARBA00022694"/>
    </source>
</evidence>
<dbReference type="InterPro" id="IPR011063">
    <property type="entry name" value="TilS/TtcA_N"/>
</dbReference>
<dbReference type="Gene3D" id="3.30.465.60">
    <property type="match status" value="1"/>
</dbReference>
<dbReference type="SUPFAM" id="SSF52402">
    <property type="entry name" value="Adenine nucleotide alpha hydrolases-like"/>
    <property type="match status" value="1"/>
</dbReference>
<evidence type="ECO:0000313" key="11">
    <source>
        <dbReference type="Proteomes" id="UP000650524"/>
    </source>
</evidence>
<dbReference type="AlphaFoldDB" id="A0A8J6MYZ9"/>
<feature type="non-terminal residue" evidence="10">
    <location>
        <position position="357"/>
    </location>
</feature>
<dbReference type="CDD" id="cd01992">
    <property type="entry name" value="TilS_N"/>
    <property type="match status" value="1"/>
</dbReference>
<dbReference type="Pfam" id="PF09179">
    <property type="entry name" value="TilS"/>
    <property type="match status" value="1"/>
</dbReference>
<dbReference type="Gene3D" id="3.40.50.620">
    <property type="entry name" value="HUPs"/>
    <property type="match status" value="1"/>
</dbReference>
<dbReference type="InterPro" id="IPR012795">
    <property type="entry name" value="tRNA_Ile_lys_synt_N"/>
</dbReference>
<feature type="domain" description="tRNA(Ile)-lysidine/2-thiocytidine synthase N-terminal" evidence="8">
    <location>
        <begin position="61"/>
        <end position="239"/>
    </location>
</feature>
<dbReference type="HAMAP" id="MF_01161">
    <property type="entry name" value="tRNA_Ile_lys_synt"/>
    <property type="match status" value="1"/>
</dbReference>
<dbReference type="Pfam" id="PF01171">
    <property type="entry name" value="ATP_bind_3"/>
    <property type="match status" value="1"/>
</dbReference>
<proteinExistence type="inferred from homology"/>
<dbReference type="Proteomes" id="UP000650524">
    <property type="component" value="Unassembled WGS sequence"/>
</dbReference>
<comment type="caution">
    <text evidence="10">The sequence shown here is derived from an EMBL/GenBank/DDBJ whole genome shotgun (WGS) entry which is preliminary data.</text>
</comment>
<dbReference type="GO" id="GO:0032267">
    <property type="term" value="F:tRNA(Ile)-lysidine synthase activity"/>
    <property type="evidence" value="ECO:0007669"/>
    <property type="project" value="UniProtKB-EC"/>
</dbReference>
<dbReference type="InterPro" id="IPR015262">
    <property type="entry name" value="tRNA_Ile_lys_synt_subst-bd"/>
</dbReference>
<dbReference type="PANTHER" id="PTHR43033:SF1">
    <property type="entry name" value="TRNA(ILE)-LYSIDINE SYNTHASE-RELATED"/>
    <property type="match status" value="1"/>
</dbReference>
<keyword evidence="5" id="KW-0547">Nucleotide-binding</keyword>
<keyword evidence="3 10" id="KW-0436">Ligase</keyword>
<feature type="domain" description="tRNA(Ile)-lysidine synthase substrate-binding" evidence="9">
    <location>
        <begin position="292"/>
        <end position="357"/>
    </location>
</feature>
<evidence type="ECO:0000256" key="6">
    <source>
        <dbReference type="ARBA" id="ARBA00022840"/>
    </source>
</evidence>
<keyword evidence="4" id="KW-0819">tRNA processing</keyword>
<dbReference type="NCBIfam" id="TIGR02432">
    <property type="entry name" value="lysidine_TilS_N"/>
    <property type="match status" value="1"/>
</dbReference>
<dbReference type="InterPro" id="IPR012094">
    <property type="entry name" value="tRNA_Ile_lys_synt"/>
</dbReference>
<keyword evidence="6" id="KW-0067">ATP-binding</keyword>